<feature type="transmembrane region" description="Helical" evidence="9">
    <location>
        <begin position="431"/>
        <end position="451"/>
    </location>
</feature>
<keyword evidence="2" id="KW-0813">Transport</keyword>
<feature type="transmembrane region" description="Helical" evidence="9">
    <location>
        <begin position="986"/>
        <end position="1011"/>
    </location>
</feature>
<feature type="transmembrane region" description="Helical" evidence="9">
    <location>
        <begin position="955"/>
        <end position="974"/>
    </location>
</feature>
<evidence type="ECO:0000256" key="8">
    <source>
        <dbReference type="SAM" id="MobiDB-lite"/>
    </source>
</evidence>
<feature type="transmembrane region" description="Helical" evidence="9">
    <location>
        <begin position="882"/>
        <end position="902"/>
    </location>
</feature>
<reference evidence="10 11" key="1">
    <citation type="submission" date="2019-04" db="EMBL/GenBank/DDBJ databases">
        <authorList>
            <person name="Feng G."/>
            <person name="Zhu H."/>
        </authorList>
    </citation>
    <scope>NUCLEOTIDE SEQUENCE [LARGE SCALE GENOMIC DNA]</scope>
    <source>
        <strain evidence="10 11">6HR-1</strain>
    </source>
</reference>
<keyword evidence="7 9" id="KW-0472">Membrane</keyword>
<dbReference type="FunFam" id="1.20.1640.10:FF:000001">
    <property type="entry name" value="Efflux pump membrane transporter"/>
    <property type="match status" value="1"/>
</dbReference>
<name>A0A4Z0NME0_9HYPH</name>
<evidence type="ECO:0000313" key="11">
    <source>
        <dbReference type="Proteomes" id="UP000297535"/>
    </source>
</evidence>
<evidence type="ECO:0000256" key="5">
    <source>
        <dbReference type="ARBA" id="ARBA00022692"/>
    </source>
</evidence>
<dbReference type="EMBL" id="SRLB01000013">
    <property type="protein sequence ID" value="TGD97730.1"/>
    <property type="molecule type" value="Genomic_DNA"/>
</dbReference>
<dbReference type="GO" id="GO:0005886">
    <property type="term" value="C:plasma membrane"/>
    <property type="evidence" value="ECO:0007669"/>
    <property type="project" value="UniProtKB-SubCell"/>
</dbReference>
<accession>A0A4Z0NME0</accession>
<dbReference type="Gene3D" id="3.30.70.1430">
    <property type="entry name" value="Multidrug efflux transporter AcrB pore domain"/>
    <property type="match status" value="2"/>
</dbReference>
<dbReference type="Gene3D" id="3.30.2090.10">
    <property type="entry name" value="Multidrug efflux transporter AcrB TolC docking domain, DN and DC subdomains"/>
    <property type="match status" value="2"/>
</dbReference>
<organism evidence="10 11">
    <name type="scientific">Methylobacterium nonmethylotrophicum</name>
    <dbReference type="NCBI Taxonomy" id="1141884"/>
    <lineage>
        <taxon>Bacteria</taxon>
        <taxon>Pseudomonadati</taxon>
        <taxon>Pseudomonadota</taxon>
        <taxon>Alphaproteobacteria</taxon>
        <taxon>Hyphomicrobiales</taxon>
        <taxon>Methylobacteriaceae</taxon>
        <taxon>Methylobacterium</taxon>
    </lineage>
</organism>
<sequence>MNLSAPFIGRPVATALLMLAVVVLGAISYRLLPVAALPDIDTPTIQVTAQLPGADPATVAASVTTELERQFGQIPGLAQMTSSSGTGFAALTLQFDRSRTVDSAAGDVQAAINATQGQLPAALLDPPTYRKTNPADTPVLLIALTSDVLPIMTVSDYANSILAQKISQVLGVGFVGIGGLQGPALRIQVNPAQLAAENLDLETVRSALGNLTVLQPKGQLYGREQAVALQTNDQLTTVQGFEDAIIAYRDGAPIRVRDIGRVVKAPQDTTLAGWLNDKPAVLLAVQRQPGANVTATVAAIRAALPRLQASLPPGIRVEIVSDRTQTIQASLADVKFTLLLTIALVVGVIALFLRRLWATVIPGIAVPISLVGTFAAMVGLGYSLDNLSLMALTIAIGFVVDDAIVMVETIVRHVEDGATPMQAAIDGAGEIGFTILSISLSLIAVFIPLFLMGGVVGLLFREFAVTVAASILVSVVVSLTLTPMLCGRLLPAGEASPGRASRLLETGLAALTEAYGRALRVVLRHRPLALASFLATVAATGYLFWVIPKGFFPQQDTGLIIGISEAAQDVSPEGMRQRQAAILAIAGRDPAVASAIGYIGPGGPTVTENDGRVFLTLKPKSERDVTADQVIARLSDALRQVQGITLYMQAAQDITIGSRLAKTQYQYTLTDVNLDELNSYAPKLLAALRRLPELSSVASDQQSTARTLTVEIDRTAASRLGIDPARVDATLYDAFGQRHVARIYTALNQYYAILEVDPRDQLGPAALDRIYVRSQSGTAVPIRQIARLVPGVGPAVVNHQGQFPSVTLSFNLAPGATIGAAVAAVETATAALHLPHAIATSFQGNAQAFQTSLASTPPLILAALFAVYVILGMLYESTIHPLTILSTLPSAGLGALATLMLVGRPLDLIGIIGIILLIGIVKKNGIMLVDVAIAAERHEHASPEEAITRACLMRFRPILMTTLCAMLGAVPLMLGTGTGSEIRQPLGYAIVGGLLVSQVLTLFTTPVVYLFMARLSAALSSPRGASGDRPQRPSGAGAPLSVAETIAGRAD</sequence>
<dbReference type="Proteomes" id="UP000297535">
    <property type="component" value="Unassembled WGS sequence"/>
</dbReference>
<keyword evidence="4" id="KW-0997">Cell inner membrane</keyword>
<keyword evidence="5 9" id="KW-0812">Transmembrane</keyword>
<comment type="caution">
    <text evidence="10">The sequence shown here is derived from an EMBL/GenBank/DDBJ whole genome shotgun (WGS) entry which is preliminary data.</text>
</comment>
<feature type="transmembrane region" description="Helical" evidence="9">
    <location>
        <begin position="908"/>
        <end position="934"/>
    </location>
</feature>
<dbReference type="SUPFAM" id="SSF82693">
    <property type="entry name" value="Multidrug efflux transporter AcrB pore domain, PN1, PN2, PC1 and PC2 subdomains"/>
    <property type="match status" value="3"/>
</dbReference>
<evidence type="ECO:0000256" key="9">
    <source>
        <dbReference type="SAM" id="Phobius"/>
    </source>
</evidence>
<feature type="transmembrane region" description="Helical" evidence="9">
    <location>
        <begin position="336"/>
        <end position="353"/>
    </location>
</feature>
<proteinExistence type="predicted"/>
<evidence type="ECO:0000256" key="6">
    <source>
        <dbReference type="ARBA" id="ARBA00022989"/>
    </source>
</evidence>
<evidence type="ECO:0000256" key="3">
    <source>
        <dbReference type="ARBA" id="ARBA00022475"/>
    </source>
</evidence>
<dbReference type="InterPro" id="IPR001036">
    <property type="entry name" value="Acrflvin-R"/>
</dbReference>
<dbReference type="Pfam" id="PF00873">
    <property type="entry name" value="ACR_tran"/>
    <property type="match status" value="1"/>
</dbReference>
<evidence type="ECO:0000256" key="1">
    <source>
        <dbReference type="ARBA" id="ARBA00004429"/>
    </source>
</evidence>
<dbReference type="RefSeq" id="WP_135416801.1">
    <property type="nucleotide sequence ID" value="NZ_SRLB01000013.1"/>
</dbReference>
<feature type="transmembrane region" description="Helical" evidence="9">
    <location>
        <begin position="463"/>
        <end position="481"/>
    </location>
</feature>
<evidence type="ECO:0000256" key="7">
    <source>
        <dbReference type="ARBA" id="ARBA00023136"/>
    </source>
</evidence>
<comment type="subcellular location">
    <subcellularLocation>
        <location evidence="1">Cell inner membrane</location>
        <topology evidence="1">Multi-pass membrane protein</topology>
    </subcellularLocation>
</comment>
<dbReference type="Gene3D" id="3.30.70.1320">
    <property type="entry name" value="Multidrug efflux transporter AcrB pore domain like"/>
    <property type="match status" value="1"/>
</dbReference>
<feature type="transmembrane region" description="Helical" evidence="9">
    <location>
        <begin position="360"/>
        <end position="382"/>
    </location>
</feature>
<feature type="transmembrane region" description="Helical" evidence="9">
    <location>
        <begin position="858"/>
        <end position="875"/>
    </location>
</feature>
<dbReference type="PANTHER" id="PTHR32063">
    <property type="match status" value="1"/>
</dbReference>
<protein>
    <submittedName>
        <fullName evidence="10">Acriflavine resistance protein B</fullName>
    </submittedName>
</protein>
<evidence type="ECO:0000256" key="2">
    <source>
        <dbReference type="ARBA" id="ARBA00022448"/>
    </source>
</evidence>
<feature type="region of interest" description="Disordered" evidence="8">
    <location>
        <begin position="1021"/>
        <end position="1051"/>
    </location>
</feature>
<dbReference type="PRINTS" id="PR00702">
    <property type="entry name" value="ACRIFLAVINRP"/>
</dbReference>
<dbReference type="AlphaFoldDB" id="A0A4Z0NME0"/>
<keyword evidence="6 9" id="KW-1133">Transmembrane helix</keyword>
<feature type="transmembrane region" description="Helical" evidence="9">
    <location>
        <begin position="527"/>
        <end position="547"/>
    </location>
</feature>
<dbReference type="SUPFAM" id="SSF82714">
    <property type="entry name" value="Multidrug efflux transporter AcrB TolC docking domain, DN and DC subdomains"/>
    <property type="match status" value="2"/>
</dbReference>
<dbReference type="InterPro" id="IPR027463">
    <property type="entry name" value="AcrB_DN_DC_subdom"/>
</dbReference>
<dbReference type="GO" id="GO:0042910">
    <property type="term" value="F:xenobiotic transmembrane transporter activity"/>
    <property type="evidence" value="ECO:0007669"/>
    <property type="project" value="TreeGrafter"/>
</dbReference>
<feature type="transmembrane region" description="Helical" evidence="9">
    <location>
        <begin position="12"/>
        <end position="32"/>
    </location>
</feature>
<evidence type="ECO:0000256" key="4">
    <source>
        <dbReference type="ARBA" id="ARBA00022519"/>
    </source>
</evidence>
<dbReference type="Gene3D" id="1.20.1640.10">
    <property type="entry name" value="Multidrug efflux transporter AcrB transmembrane domain"/>
    <property type="match status" value="2"/>
</dbReference>
<feature type="transmembrane region" description="Helical" evidence="9">
    <location>
        <begin position="388"/>
        <end position="411"/>
    </location>
</feature>
<gene>
    <name evidence="10" type="ORF">EU555_19075</name>
</gene>
<dbReference type="Gene3D" id="3.30.70.1440">
    <property type="entry name" value="Multidrug efflux transporter AcrB pore domain"/>
    <property type="match status" value="1"/>
</dbReference>
<dbReference type="PANTHER" id="PTHR32063:SF21">
    <property type="entry name" value="MULTIDRUG RESISTANCE PROTEIN MDTB"/>
    <property type="match status" value="1"/>
</dbReference>
<evidence type="ECO:0000313" key="10">
    <source>
        <dbReference type="EMBL" id="TGD97730.1"/>
    </source>
</evidence>
<keyword evidence="11" id="KW-1185">Reference proteome</keyword>
<keyword evidence="3" id="KW-1003">Cell membrane</keyword>
<dbReference type="OrthoDB" id="9807350at2"/>
<dbReference type="SUPFAM" id="SSF82866">
    <property type="entry name" value="Multidrug efflux transporter AcrB transmembrane domain"/>
    <property type="match status" value="2"/>
</dbReference>